<dbReference type="HOGENOM" id="CLU_1164494_0_0_0"/>
<keyword evidence="2" id="KW-1185">Reference proteome</keyword>
<name>A0A068NUJ6_FIMGI</name>
<dbReference type="AlphaFoldDB" id="A0A068NUJ6"/>
<sequence length="238" mass="26625">MIHPPEGSTRGEQVNRALHSVQPDDNPQFKSEALVYLRSRVVNHNRGSGSSNSIRDIRLPEGCVSLPVEEPHLNVGDRNYFRPRSALTKEYSVVTDQNRQTFLVVHGLDLNRGFEGWIFTIGRSYCLYYRGTGSPFPYKGDRSRWINHLVDGMGGSVWKVVPLECPAMSDLSNEPVLPIKVLGAFFGADPARDVHFVSFDGKKGIVIEVPGDIKPSDFGAEELTATFPEEVLRRFLKP</sequence>
<evidence type="ECO:0000313" key="2">
    <source>
        <dbReference type="Proteomes" id="UP000027982"/>
    </source>
</evidence>
<accession>A0A068NUJ6</accession>
<reference evidence="1 2" key="1">
    <citation type="journal article" date="2014" name="PLoS ONE">
        <title>The first complete genome sequence of the class fimbriimonadia in the phylum armatimonadetes.</title>
        <authorList>
            <person name="Hu Z.Y."/>
            <person name="Wang Y.Z."/>
            <person name="Im W.T."/>
            <person name="Wang S.Y."/>
            <person name="Zhao G.P."/>
            <person name="Zheng H.J."/>
            <person name="Quan Z.X."/>
        </authorList>
    </citation>
    <scope>NUCLEOTIDE SEQUENCE [LARGE SCALE GENOMIC DNA]</scope>
    <source>
        <strain evidence="1">Gsoil 348</strain>
    </source>
</reference>
<dbReference type="EMBL" id="CP007139">
    <property type="protein sequence ID" value="AIE87022.1"/>
    <property type="molecule type" value="Genomic_DNA"/>
</dbReference>
<evidence type="ECO:0000313" key="1">
    <source>
        <dbReference type="EMBL" id="AIE87022.1"/>
    </source>
</evidence>
<gene>
    <name evidence="1" type="ORF">OP10G_3654</name>
</gene>
<dbReference type="KEGG" id="fgi:OP10G_3654"/>
<proteinExistence type="predicted"/>
<dbReference type="Proteomes" id="UP000027982">
    <property type="component" value="Chromosome"/>
</dbReference>
<protein>
    <submittedName>
        <fullName evidence="1">Uncharacterized protein</fullName>
    </submittedName>
</protein>
<organism evidence="1 2">
    <name type="scientific">Fimbriimonas ginsengisoli Gsoil 348</name>
    <dbReference type="NCBI Taxonomy" id="661478"/>
    <lineage>
        <taxon>Bacteria</taxon>
        <taxon>Bacillati</taxon>
        <taxon>Armatimonadota</taxon>
        <taxon>Fimbriimonadia</taxon>
        <taxon>Fimbriimonadales</taxon>
        <taxon>Fimbriimonadaceae</taxon>
        <taxon>Fimbriimonas</taxon>
    </lineage>
</organism>